<feature type="domain" description="VWFA" evidence="2">
    <location>
        <begin position="169"/>
        <end position="360"/>
    </location>
</feature>
<dbReference type="Gene3D" id="3.40.50.410">
    <property type="entry name" value="von Willebrand factor, type A domain"/>
    <property type="match status" value="1"/>
</dbReference>
<organism evidence="3 4">
    <name type="scientific">Oceanobacillus arenosus</name>
    <dbReference type="NCBI Taxonomy" id="1229153"/>
    <lineage>
        <taxon>Bacteria</taxon>
        <taxon>Bacillati</taxon>
        <taxon>Bacillota</taxon>
        <taxon>Bacilli</taxon>
        <taxon>Bacillales</taxon>
        <taxon>Bacillaceae</taxon>
        <taxon>Oceanobacillus</taxon>
    </lineage>
</organism>
<feature type="coiled-coil region" evidence="1">
    <location>
        <begin position="444"/>
        <end position="471"/>
    </location>
</feature>
<evidence type="ECO:0000313" key="3">
    <source>
        <dbReference type="EMBL" id="RDW18390.1"/>
    </source>
</evidence>
<dbReference type="Proteomes" id="UP000257143">
    <property type="component" value="Unassembled WGS sequence"/>
</dbReference>
<accession>A0A3D8PQI7</accession>
<gene>
    <name evidence="3" type="ORF">CWR48_12510</name>
</gene>
<evidence type="ECO:0000313" key="4">
    <source>
        <dbReference type="Proteomes" id="UP000257143"/>
    </source>
</evidence>
<dbReference type="InterPro" id="IPR036465">
    <property type="entry name" value="vWFA_dom_sf"/>
</dbReference>
<dbReference type="InterPro" id="IPR002035">
    <property type="entry name" value="VWF_A"/>
</dbReference>
<dbReference type="SUPFAM" id="SSF53300">
    <property type="entry name" value="vWA-like"/>
    <property type="match status" value="1"/>
</dbReference>
<sequence length="473" mass="52922">MFKQGIGMIAILVFFLSACSDNKAEDDSKGQEENIAEAGSGEIEELVREESIVEQLESGKLIDSRDAMKEQQGGIFVADVGLEEEQMESSETTYDETTVEELMDEIKRLTKETNKPATIYKGLVYLLGSPNYKQAIEKAEAFEPEFAEPYLPEPGKTEEEIANEPQSGKAIILLDASSSMLLPVDNQVKMDVAKEAVLRFGETIGQDSDISLVVYGHKGSESAEDKELSCTGIEEIYPMGAYDEAAFEQSLTTFESKGYTPLAGAIEKAMEMSRDFSESVTVYIVSDGVETCDGDPVQVAADFVKDNDTRSVNIIGFNVDQTAENQLKQVSDAGNGEYYAANNADELKTTIEKQWLPSDIDLAWAFLKAPDGWKTLAEYERFDEELNPIKKMIENENNRYRQALQIIQDEQLVENDVALDLQYAINEQNQVMNNLMNDFRSEKIEEINDRAQAISDEVTAWTEEMKRLKRANE</sequence>
<keyword evidence="4" id="KW-1185">Reference proteome</keyword>
<name>A0A3D8PQI7_9BACI</name>
<dbReference type="AlphaFoldDB" id="A0A3D8PQI7"/>
<dbReference type="RefSeq" id="WP_115773569.1">
    <property type="nucleotide sequence ID" value="NZ_PIOC01000017.1"/>
</dbReference>
<dbReference type="SMART" id="SM00327">
    <property type="entry name" value="VWA"/>
    <property type="match status" value="1"/>
</dbReference>
<evidence type="ECO:0000256" key="1">
    <source>
        <dbReference type="SAM" id="Coils"/>
    </source>
</evidence>
<comment type="caution">
    <text evidence="3">The sequence shown here is derived from an EMBL/GenBank/DDBJ whole genome shotgun (WGS) entry which is preliminary data.</text>
</comment>
<reference evidence="4" key="1">
    <citation type="submission" date="2017-11" db="EMBL/GenBank/DDBJ databases">
        <authorList>
            <person name="Zhu W."/>
        </authorList>
    </citation>
    <scope>NUCLEOTIDE SEQUENCE [LARGE SCALE GENOMIC DNA]</scope>
    <source>
        <strain evidence="4">CAU 1183</strain>
    </source>
</reference>
<proteinExistence type="predicted"/>
<dbReference type="OrthoDB" id="9783818at2"/>
<dbReference type="PROSITE" id="PS50234">
    <property type="entry name" value="VWFA"/>
    <property type="match status" value="1"/>
</dbReference>
<keyword evidence="1" id="KW-0175">Coiled coil</keyword>
<dbReference type="EMBL" id="PIOC01000017">
    <property type="protein sequence ID" value="RDW18390.1"/>
    <property type="molecule type" value="Genomic_DNA"/>
</dbReference>
<protein>
    <recommendedName>
        <fullName evidence="2">VWFA domain-containing protein</fullName>
    </recommendedName>
</protein>
<dbReference type="PROSITE" id="PS51257">
    <property type="entry name" value="PROKAR_LIPOPROTEIN"/>
    <property type="match status" value="1"/>
</dbReference>
<evidence type="ECO:0000259" key="2">
    <source>
        <dbReference type="PROSITE" id="PS50234"/>
    </source>
</evidence>